<dbReference type="EMBL" id="AWUE01004885">
    <property type="protein sequence ID" value="OMP13200.1"/>
    <property type="molecule type" value="Genomic_DNA"/>
</dbReference>
<gene>
    <name evidence="2" type="ORF">COLO4_02096</name>
</gene>
<feature type="region of interest" description="Disordered" evidence="1">
    <location>
        <begin position="125"/>
        <end position="146"/>
    </location>
</feature>
<protein>
    <submittedName>
        <fullName evidence="2">Uncharacterized protein</fullName>
    </submittedName>
</protein>
<feature type="non-terminal residue" evidence="2">
    <location>
        <position position="237"/>
    </location>
</feature>
<evidence type="ECO:0000313" key="2">
    <source>
        <dbReference type="EMBL" id="OMP13200.1"/>
    </source>
</evidence>
<organism evidence="2 3">
    <name type="scientific">Corchorus olitorius</name>
    <dbReference type="NCBI Taxonomy" id="93759"/>
    <lineage>
        <taxon>Eukaryota</taxon>
        <taxon>Viridiplantae</taxon>
        <taxon>Streptophyta</taxon>
        <taxon>Embryophyta</taxon>
        <taxon>Tracheophyta</taxon>
        <taxon>Spermatophyta</taxon>
        <taxon>Magnoliopsida</taxon>
        <taxon>eudicotyledons</taxon>
        <taxon>Gunneridae</taxon>
        <taxon>Pentapetalae</taxon>
        <taxon>rosids</taxon>
        <taxon>malvids</taxon>
        <taxon>Malvales</taxon>
        <taxon>Malvaceae</taxon>
        <taxon>Grewioideae</taxon>
        <taxon>Apeibeae</taxon>
        <taxon>Corchorus</taxon>
    </lineage>
</organism>
<accession>A0A1R3L1N3</accession>
<feature type="non-terminal residue" evidence="2">
    <location>
        <position position="1"/>
    </location>
</feature>
<evidence type="ECO:0000313" key="3">
    <source>
        <dbReference type="Proteomes" id="UP000187203"/>
    </source>
</evidence>
<feature type="compositionally biased region" description="Basic and acidic residues" evidence="1">
    <location>
        <begin position="125"/>
        <end position="138"/>
    </location>
</feature>
<proteinExistence type="predicted"/>
<feature type="compositionally biased region" description="Basic and acidic residues" evidence="1">
    <location>
        <begin position="165"/>
        <end position="189"/>
    </location>
</feature>
<name>A0A1R3L1N3_9ROSI</name>
<keyword evidence="3" id="KW-1185">Reference proteome</keyword>
<reference evidence="3" key="1">
    <citation type="submission" date="2013-09" db="EMBL/GenBank/DDBJ databases">
        <title>Corchorus olitorius genome sequencing.</title>
        <authorList>
            <person name="Alam M."/>
            <person name="Haque M.S."/>
            <person name="Islam M.S."/>
            <person name="Emdad E.M."/>
            <person name="Islam M.M."/>
            <person name="Ahmed B."/>
            <person name="Halim A."/>
            <person name="Hossen Q.M.M."/>
            <person name="Hossain M.Z."/>
            <person name="Ahmed R."/>
            <person name="Khan M.M."/>
            <person name="Islam R."/>
            <person name="Rashid M.M."/>
            <person name="Khan S.A."/>
            <person name="Rahman M.S."/>
            <person name="Alam M."/>
            <person name="Yahiya A.S."/>
            <person name="Khan M.S."/>
            <person name="Azam M.S."/>
            <person name="Haque T."/>
            <person name="Lashkar M.Z.H."/>
            <person name="Akhand A.I."/>
            <person name="Morshed G."/>
            <person name="Roy S."/>
            <person name="Uddin K.S."/>
            <person name="Rabeya T."/>
            <person name="Hossain A.S."/>
            <person name="Chowdhury A."/>
            <person name="Snigdha A.R."/>
            <person name="Mortoza M.S."/>
            <person name="Matin S.A."/>
            <person name="Hoque S.M.E."/>
            <person name="Islam M.K."/>
            <person name="Roy D.K."/>
            <person name="Haider R."/>
            <person name="Moosa M.M."/>
            <person name="Elias S.M."/>
            <person name="Hasan A.M."/>
            <person name="Jahan S."/>
            <person name="Shafiuddin M."/>
            <person name="Mahmood N."/>
            <person name="Shommy N.S."/>
        </authorList>
    </citation>
    <scope>NUCLEOTIDE SEQUENCE [LARGE SCALE GENOMIC DNA]</scope>
    <source>
        <strain evidence="3">cv. O-4</strain>
    </source>
</reference>
<dbReference type="Proteomes" id="UP000187203">
    <property type="component" value="Unassembled WGS sequence"/>
</dbReference>
<feature type="region of interest" description="Disordered" evidence="1">
    <location>
        <begin position="165"/>
        <end position="193"/>
    </location>
</feature>
<comment type="caution">
    <text evidence="2">The sequence shown here is derived from an EMBL/GenBank/DDBJ whole genome shotgun (WGS) entry which is preliminary data.</text>
</comment>
<evidence type="ECO:0000256" key="1">
    <source>
        <dbReference type="SAM" id="MobiDB-lite"/>
    </source>
</evidence>
<dbReference type="AlphaFoldDB" id="A0A1R3L1N3"/>
<sequence>RENAHQQRGEHYAQAHQHCPLEREALVIAKLDTGQGYQQVGRGHQWAEQVYRLADDRCAGHFNRADAVVAGGLGQHWQNPVVERVVGHEEGERHAHDCGDHCHVGAHRFRDDCQQALGHGIDHAGARQNAREDARGEDQPGDCQHAAGMGGDAVFLLLQAGVVDDHGNAEGDHEQHRQRQDTGDQRDHQGGSQRAIEVQQLGAAGLRELRNGDIAMVGVIGWQVQFTQAGTLTLAVQ</sequence>